<dbReference type="InParanoid" id="A0A1Q5PVY3"/>
<dbReference type="STRING" id="52770.BSZ40_06855"/>
<accession>A0A1Q5PVY3</accession>
<comment type="caution">
    <text evidence="2">The sequence shown here is derived from an EMBL/GenBank/DDBJ whole genome shotgun (WGS) entry which is preliminary data.</text>
</comment>
<sequence length="162" mass="16653">MGRQVAAAAERLLRQLRRLHYCVATAESLTGGLVCASLAAVNGASLVLRGGIVAYQEQIKRRLLGVDAQLLADKGTVDAEVARQLADGAARTLAADLALATTGAAGPTGVGAHPPGTGFIALALPTGQTLARAFAFAGDRNQVRLQVTAEILAWAEEQVSVL</sequence>
<dbReference type="Proteomes" id="UP000185612">
    <property type="component" value="Unassembled WGS sequence"/>
</dbReference>
<evidence type="ECO:0000313" key="3">
    <source>
        <dbReference type="Proteomes" id="UP000185612"/>
    </source>
</evidence>
<dbReference type="Pfam" id="PF02464">
    <property type="entry name" value="CinA"/>
    <property type="match status" value="1"/>
</dbReference>
<evidence type="ECO:0000313" key="2">
    <source>
        <dbReference type="EMBL" id="OKL51622.1"/>
    </source>
</evidence>
<proteinExistence type="predicted"/>
<dbReference type="InterPro" id="IPR008136">
    <property type="entry name" value="CinA_C"/>
</dbReference>
<keyword evidence="3" id="KW-1185">Reference proteome</keyword>
<feature type="domain" description="CinA C-terminal" evidence="1">
    <location>
        <begin position="8"/>
        <end position="157"/>
    </location>
</feature>
<evidence type="ECO:0000259" key="1">
    <source>
        <dbReference type="Pfam" id="PF02464"/>
    </source>
</evidence>
<dbReference type="EMBL" id="MQVS01000006">
    <property type="protein sequence ID" value="OKL51622.1"/>
    <property type="molecule type" value="Genomic_DNA"/>
</dbReference>
<dbReference type="AlphaFoldDB" id="A0A1Q5PVY3"/>
<dbReference type="InterPro" id="IPR036653">
    <property type="entry name" value="CinA-like_C"/>
</dbReference>
<dbReference type="NCBIfam" id="TIGR00199">
    <property type="entry name" value="PncC_domain"/>
    <property type="match status" value="1"/>
</dbReference>
<dbReference type="SUPFAM" id="SSF142433">
    <property type="entry name" value="CinA-like"/>
    <property type="match status" value="1"/>
</dbReference>
<dbReference type="Gene3D" id="3.90.950.20">
    <property type="entry name" value="CinA-like"/>
    <property type="match status" value="1"/>
</dbReference>
<organism evidence="2 3">
    <name type="scientific">Buchananella hordeovulneris</name>
    <dbReference type="NCBI Taxonomy" id="52770"/>
    <lineage>
        <taxon>Bacteria</taxon>
        <taxon>Bacillati</taxon>
        <taxon>Actinomycetota</taxon>
        <taxon>Actinomycetes</taxon>
        <taxon>Actinomycetales</taxon>
        <taxon>Actinomycetaceae</taxon>
        <taxon>Buchananella</taxon>
    </lineage>
</organism>
<name>A0A1Q5PVY3_9ACTO</name>
<gene>
    <name evidence="2" type="ORF">BSZ40_06855</name>
</gene>
<protein>
    <recommendedName>
        <fullName evidence="1">CinA C-terminal domain-containing protein</fullName>
    </recommendedName>
</protein>
<reference evidence="3" key="1">
    <citation type="submission" date="2016-12" db="EMBL/GenBank/DDBJ databases">
        <authorList>
            <person name="Meng X."/>
        </authorList>
    </citation>
    <scope>NUCLEOTIDE SEQUENCE [LARGE SCALE GENOMIC DNA]</scope>
    <source>
        <strain evidence="3">DSM 20732</strain>
    </source>
</reference>